<dbReference type="InterPro" id="IPR018391">
    <property type="entry name" value="PQQ_b-propeller_rpt"/>
</dbReference>
<dbReference type="RefSeq" id="WP_249329234.1">
    <property type="nucleotide sequence ID" value="NZ_CP060635.1"/>
</dbReference>
<evidence type="ECO:0000256" key="1">
    <source>
        <dbReference type="SAM" id="SignalP"/>
    </source>
</evidence>
<keyword evidence="4" id="KW-1185">Reference proteome</keyword>
<feature type="signal peptide" evidence="1">
    <location>
        <begin position="1"/>
        <end position="28"/>
    </location>
</feature>
<dbReference type="Gene3D" id="1.10.1330.10">
    <property type="entry name" value="Dockerin domain"/>
    <property type="match status" value="1"/>
</dbReference>
<dbReference type="InterPro" id="IPR016134">
    <property type="entry name" value="Dockerin_dom"/>
</dbReference>
<dbReference type="SUPFAM" id="SSF50998">
    <property type="entry name" value="Quinoprotein alcohol dehydrogenase-like"/>
    <property type="match status" value="1"/>
</dbReference>
<reference evidence="3 4" key="1">
    <citation type="submission" date="2020-08" db="EMBL/GenBank/DDBJ databases">
        <authorList>
            <person name="Liu C."/>
            <person name="Sun Q."/>
        </authorList>
    </citation>
    <scope>NUCLEOTIDE SEQUENCE [LARGE SCALE GENOMIC DNA]</scope>
    <source>
        <strain evidence="3 4">NSJ-29</strain>
    </source>
</reference>
<dbReference type="InterPro" id="IPR036439">
    <property type="entry name" value="Dockerin_dom_sf"/>
</dbReference>
<protein>
    <submittedName>
        <fullName evidence="3">Cadherin-like beta sandwich domain-containing protein</fullName>
    </submittedName>
</protein>
<dbReference type="InterPro" id="IPR025883">
    <property type="entry name" value="Cadherin-like_domain"/>
</dbReference>
<evidence type="ECO:0000259" key="2">
    <source>
        <dbReference type="PROSITE" id="PS51766"/>
    </source>
</evidence>
<dbReference type="Pfam" id="PF12733">
    <property type="entry name" value="Cadherin-like"/>
    <property type="match status" value="1"/>
</dbReference>
<sequence>MTGKRKRIWAILLSILMVLQLSSATVFAETQNPDVQGIQTESAVLSEGTVDGRTSSTATVTVNANMDGTVYFTALAAEVEAPDATAIEAAGNLSFMVSAGANTLTLPGLSEAALKVYMVLKGLNGEVSEVYSMDLPAVELSELKTVPEDVTIRFEMNDGTLISKTDMSGKSVKTLGALGVTGGIENAEPEYVTPLHLLAQAMIERNIPVDIQVKENGWVLECNGTGADLMYYVNGADSSATFGGYEVKPGDNITVIQCSFEGGVYAGFGYFGEVVDNTFDPIDMMEEAEVAVKEPLTLQYSYKGWSSGNDVAVGADVYISEKNGYAADQKTEITTDSEGKFTVSFDEPGVYLVSARAYIEAGNEESGRLASNAYCKVTVTDAAAGPELAQGEPPVSERTAGSAKITVNASTAGSLYYLVQESGAAAPDAARLESEGQTAAAVQGENTLELTGLDKSAQKIYLLLKSGEGTVSPVICVDIPEAEEPLLKGILSNGGNPEFDGSREAAVTWETGDIQFRLKPVFPDGMSDVTLSFRYTGTDGQEKVTEPTTKTNTYFWFDEDFLSIGGQGNDLTIIAEKDTVTQTYVVHVQRTAYLTGLTVQDQKGNPIAISPSFSKTKTEYSAVVLDNVDQIELKATDPVEAVSPEASRVLFNGEASEDGSWTMNLKDGENQVVFQADNGAADAQEYSLTITRTASVTLTVQTSPEDAAFSLYRGSKGIERIWPEEDGTYKLFPDEAYQYTVAKSGYIGQSGEVTLSADETKTFTLEKAPETEPLPQLDADYPGFRAGDDNQSVVSSKTPITKETIEVKWERQTGDYVSPTSGTTPIIVDDKVYTISKGVVYMLDKETGEVLKTGSAVQASAGFNLLPPTYADGMLFVLLDNGVIQCFNASTLESLWVYRDPLGGGCNSSIRYDDGYIYLGFQGYSGSNFVCLSVTDEDPSSTTEEKVAVWRNSGLGETFQWNGAWTNEEYVFVTTTNARKTNGTLCCVDKITGKAVQKIELGESVRSDVSYYNGRIYFTTQSGNLYSYNLTKEGILDTENLIEPLYFGGASTSTPAVYNNRVYIGYSGGESFGAEGYGILVGSIDPDTGAMSAAYVVPTDGYPQTSGLITKGYEEETGYVYVYFLTNSAHGTLYMIKDKAGMTEADPASGVFYTPNHEQYCIASAVADSDGNIYMKNDSAWQFVITRSETYLKEIQATGGNAVLDGGKDFNGSLRDHTITVDAGTESINLKLTPSDGAEVRINGTAGSTQEIALTDGRAEIQVQLTKGDSYRVYNFTVLSGPTLTSLTVTNNPNEGMGTAFTVSPEFEPMSTDYTAGIATVQSSGYIWFGQLNASDTLKAVAVSGVSGKNEGDELKVTTNYKGNKYISVSFEDRTNAATAVVQLIVSSADGSQTRSYTVTLNTKVQLTLAEGAVTNRKSSSADLTVSAGQAGELYYLVQAADAEAPDADRIQSEGLKTEAAAGSNRLALTGLSRDAMKVYMVLKTENDGVSAVCSADIPTSVMLGDLNEDGEVDITDVVQLLDRVAAGEAVELSIGDMNGDGEVDITDVVQLLDQVAAGEK</sequence>
<dbReference type="GO" id="GO:0000272">
    <property type="term" value="P:polysaccharide catabolic process"/>
    <property type="evidence" value="ECO:0007669"/>
    <property type="project" value="InterPro"/>
</dbReference>
<dbReference type="PROSITE" id="PS51766">
    <property type="entry name" value="DOCKERIN"/>
    <property type="match status" value="1"/>
</dbReference>
<evidence type="ECO:0000313" key="4">
    <source>
        <dbReference type="Proteomes" id="UP000515860"/>
    </source>
</evidence>
<feature type="domain" description="Dockerin" evidence="2">
    <location>
        <begin position="1500"/>
        <end position="1561"/>
    </location>
</feature>
<evidence type="ECO:0000313" key="3">
    <source>
        <dbReference type="EMBL" id="QNM09464.1"/>
    </source>
</evidence>
<dbReference type="SUPFAM" id="SSF63446">
    <property type="entry name" value="Type I dockerin domain"/>
    <property type="match status" value="1"/>
</dbReference>
<dbReference type="SMART" id="SM00564">
    <property type="entry name" value="PQQ"/>
    <property type="match status" value="3"/>
</dbReference>
<dbReference type="InterPro" id="IPR018247">
    <property type="entry name" value="EF_Hand_1_Ca_BS"/>
</dbReference>
<keyword evidence="1" id="KW-0732">Signal</keyword>
<name>A0A7G9GF82_9FIRM</name>
<dbReference type="Proteomes" id="UP000515860">
    <property type="component" value="Chromosome"/>
</dbReference>
<gene>
    <name evidence="3" type="ORF">H9Q79_04025</name>
</gene>
<dbReference type="Gene3D" id="2.40.10.480">
    <property type="match status" value="2"/>
</dbReference>
<dbReference type="EMBL" id="CP060635">
    <property type="protein sequence ID" value="QNM09464.1"/>
    <property type="molecule type" value="Genomic_DNA"/>
</dbReference>
<dbReference type="KEGG" id="whj:H9Q79_04025"/>
<dbReference type="PANTHER" id="PTHR34512">
    <property type="entry name" value="CELL SURFACE PROTEIN"/>
    <property type="match status" value="1"/>
</dbReference>
<dbReference type="Gene3D" id="2.130.10.10">
    <property type="entry name" value="YVTN repeat-like/Quinoprotein amine dehydrogenase"/>
    <property type="match status" value="1"/>
</dbReference>
<dbReference type="Pfam" id="PF13360">
    <property type="entry name" value="PQQ_2"/>
    <property type="match status" value="2"/>
</dbReference>
<organism evidence="3 4">
    <name type="scientific">Wansuia hejianensis</name>
    <dbReference type="NCBI Taxonomy" id="2763667"/>
    <lineage>
        <taxon>Bacteria</taxon>
        <taxon>Bacillati</taxon>
        <taxon>Bacillota</taxon>
        <taxon>Clostridia</taxon>
        <taxon>Lachnospirales</taxon>
        <taxon>Lachnospiraceae</taxon>
        <taxon>Wansuia</taxon>
    </lineage>
</organism>
<dbReference type="InterPro" id="IPR011047">
    <property type="entry name" value="Quinoprotein_ADH-like_sf"/>
</dbReference>
<dbReference type="PANTHER" id="PTHR34512:SF30">
    <property type="entry name" value="OUTER MEMBRANE PROTEIN ASSEMBLY FACTOR BAMB"/>
    <property type="match status" value="1"/>
</dbReference>
<feature type="chain" id="PRO_5028984589" evidence="1">
    <location>
        <begin position="29"/>
        <end position="1561"/>
    </location>
</feature>
<proteinExistence type="predicted"/>
<accession>A0A7G9GF82</accession>
<dbReference type="InterPro" id="IPR015943">
    <property type="entry name" value="WD40/YVTN_repeat-like_dom_sf"/>
</dbReference>
<dbReference type="CDD" id="cd14256">
    <property type="entry name" value="Dockerin_I"/>
    <property type="match status" value="1"/>
</dbReference>
<dbReference type="PROSITE" id="PS00018">
    <property type="entry name" value="EF_HAND_1"/>
    <property type="match status" value="2"/>
</dbReference>
<dbReference type="InterPro" id="IPR002372">
    <property type="entry name" value="PQQ_rpt_dom"/>
</dbReference>